<dbReference type="AlphaFoldDB" id="A0A0D2PV75"/>
<feature type="compositionally biased region" description="Low complexity" evidence="1">
    <location>
        <begin position="1"/>
        <end position="10"/>
    </location>
</feature>
<dbReference type="Proteomes" id="UP000054270">
    <property type="component" value="Unassembled WGS sequence"/>
</dbReference>
<gene>
    <name evidence="2" type="ORF">HYPSUDRAFT_201462</name>
</gene>
<organism evidence="2 3">
    <name type="scientific">Hypholoma sublateritium (strain FD-334 SS-4)</name>
    <dbReference type="NCBI Taxonomy" id="945553"/>
    <lineage>
        <taxon>Eukaryota</taxon>
        <taxon>Fungi</taxon>
        <taxon>Dikarya</taxon>
        <taxon>Basidiomycota</taxon>
        <taxon>Agaricomycotina</taxon>
        <taxon>Agaricomycetes</taxon>
        <taxon>Agaricomycetidae</taxon>
        <taxon>Agaricales</taxon>
        <taxon>Agaricineae</taxon>
        <taxon>Strophariaceae</taxon>
        <taxon>Hypholoma</taxon>
    </lineage>
</organism>
<evidence type="ECO:0000313" key="3">
    <source>
        <dbReference type="Proteomes" id="UP000054270"/>
    </source>
</evidence>
<sequence>MERSAAANAGGALGAGVVDAQEVVRTPRPAQQNEGRRSGPFAAASPAAHPTYLRVAAPDAADSRPPVRGLLLISLGSCPVPPPARAPSFRRPVRVPARRSTAAGAPRSVLRHALNAP</sequence>
<keyword evidence="3" id="KW-1185">Reference proteome</keyword>
<evidence type="ECO:0000256" key="1">
    <source>
        <dbReference type="SAM" id="MobiDB-lite"/>
    </source>
</evidence>
<feature type="region of interest" description="Disordered" evidence="1">
    <location>
        <begin position="81"/>
        <end position="117"/>
    </location>
</feature>
<reference evidence="3" key="1">
    <citation type="submission" date="2014-04" db="EMBL/GenBank/DDBJ databases">
        <title>Evolutionary Origins and Diversification of the Mycorrhizal Mutualists.</title>
        <authorList>
            <consortium name="DOE Joint Genome Institute"/>
            <consortium name="Mycorrhizal Genomics Consortium"/>
            <person name="Kohler A."/>
            <person name="Kuo A."/>
            <person name="Nagy L.G."/>
            <person name="Floudas D."/>
            <person name="Copeland A."/>
            <person name="Barry K.W."/>
            <person name="Cichocki N."/>
            <person name="Veneault-Fourrey C."/>
            <person name="LaButti K."/>
            <person name="Lindquist E.A."/>
            <person name="Lipzen A."/>
            <person name="Lundell T."/>
            <person name="Morin E."/>
            <person name="Murat C."/>
            <person name="Riley R."/>
            <person name="Ohm R."/>
            <person name="Sun H."/>
            <person name="Tunlid A."/>
            <person name="Henrissat B."/>
            <person name="Grigoriev I.V."/>
            <person name="Hibbett D.S."/>
            <person name="Martin F."/>
        </authorList>
    </citation>
    <scope>NUCLEOTIDE SEQUENCE [LARGE SCALE GENOMIC DNA]</scope>
    <source>
        <strain evidence="3">FD-334 SS-4</strain>
    </source>
</reference>
<dbReference type="EMBL" id="KN817543">
    <property type="protein sequence ID" value="KJA23450.1"/>
    <property type="molecule type" value="Genomic_DNA"/>
</dbReference>
<name>A0A0D2PV75_HYPSF</name>
<evidence type="ECO:0000313" key="2">
    <source>
        <dbReference type="EMBL" id="KJA23450.1"/>
    </source>
</evidence>
<protein>
    <submittedName>
        <fullName evidence="2">Uncharacterized protein</fullName>
    </submittedName>
</protein>
<feature type="region of interest" description="Disordered" evidence="1">
    <location>
        <begin position="1"/>
        <end position="45"/>
    </location>
</feature>
<accession>A0A0D2PV75</accession>
<proteinExistence type="predicted"/>